<dbReference type="SUPFAM" id="SSF53187">
    <property type="entry name" value="Zn-dependent exopeptidases"/>
    <property type="match status" value="1"/>
</dbReference>
<proteinExistence type="predicted"/>
<reference evidence="2" key="1">
    <citation type="submission" date="2021-01" db="EMBL/GenBank/DDBJ databases">
        <title>Description of Breznakiella homolactica.</title>
        <authorList>
            <person name="Song Y."/>
            <person name="Brune A."/>
        </authorList>
    </citation>
    <scope>NUCLEOTIDE SEQUENCE</scope>
    <source>
        <strain evidence="2">RmG30</strain>
    </source>
</reference>
<dbReference type="InterPro" id="IPR007484">
    <property type="entry name" value="Peptidase_M28"/>
</dbReference>
<dbReference type="RefSeq" id="WP_215626125.1">
    <property type="nucleotide sequence ID" value="NZ_CP067089.2"/>
</dbReference>
<dbReference type="Gene3D" id="3.40.630.10">
    <property type="entry name" value="Zn peptidases"/>
    <property type="match status" value="1"/>
</dbReference>
<evidence type="ECO:0000313" key="3">
    <source>
        <dbReference type="Proteomes" id="UP000595917"/>
    </source>
</evidence>
<dbReference type="Pfam" id="PF04389">
    <property type="entry name" value="Peptidase_M28"/>
    <property type="match status" value="1"/>
</dbReference>
<dbReference type="Gene3D" id="3.50.30.30">
    <property type="match status" value="1"/>
</dbReference>
<keyword evidence="3" id="KW-1185">Reference proteome</keyword>
<evidence type="ECO:0000259" key="1">
    <source>
        <dbReference type="Pfam" id="PF04389"/>
    </source>
</evidence>
<feature type="domain" description="Peptidase M28" evidence="1">
    <location>
        <begin position="210"/>
        <end position="391"/>
    </location>
</feature>
<dbReference type="GO" id="GO:0008235">
    <property type="term" value="F:metalloexopeptidase activity"/>
    <property type="evidence" value="ECO:0007669"/>
    <property type="project" value="InterPro"/>
</dbReference>
<evidence type="ECO:0000313" key="2">
    <source>
        <dbReference type="EMBL" id="QQO08819.1"/>
    </source>
</evidence>
<organism evidence="2 3">
    <name type="scientific">Breznakiella homolactica</name>
    <dbReference type="NCBI Taxonomy" id="2798577"/>
    <lineage>
        <taxon>Bacteria</taxon>
        <taxon>Pseudomonadati</taxon>
        <taxon>Spirochaetota</taxon>
        <taxon>Spirochaetia</taxon>
        <taxon>Spirochaetales</taxon>
        <taxon>Breznakiellaceae</taxon>
        <taxon>Breznakiella</taxon>
    </lineage>
</organism>
<dbReference type="Proteomes" id="UP000595917">
    <property type="component" value="Chromosome"/>
</dbReference>
<dbReference type="GO" id="GO:0006508">
    <property type="term" value="P:proteolysis"/>
    <property type="evidence" value="ECO:0007669"/>
    <property type="project" value="InterPro"/>
</dbReference>
<name>A0A7T7XLY3_9SPIR</name>
<dbReference type="InterPro" id="IPR045175">
    <property type="entry name" value="M28_fam"/>
</dbReference>
<dbReference type="PANTHER" id="PTHR12147">
    <property type="entry name" value="METALLOPEPTIDASE M28 FAMILY MEMBER"/>
    <property type="match status" value="1"/>
</dbReference>
<dbReference type="KEGG" id="bhc:JFL75_18100"/>
<sequence length="403" mass="43358">MVRKILETLSRERPVGTPGNDAVLAYLEEHLRNMEYDVRSLPFSCRIWERGRSVLTINGREFEVFPGTFSRGFSGTAGTAAAGTMAELETLDCRGRILLLTGELTKGPLQPKDYPFYYPEDHRRLITLLEEKAPAAIVAATGQHPLCGMDPFPLFEDGNFTIPSAYISAGILREIESDFPGGSAALTINSKTLPARSRQLVASRRVVQPRGRIVFCAHMDTAYNTPGALDNAAGTAVLLEAARGLGSGVFGVDIVPVNGEDYYGAPGMLAYLAYLEQGGGIPGGPPVLPLLVINSDSPCHRGSRTAVSFYNLDESARLLAEDIIGRRKETVTGEPWYAGDHVPFAVKGIPCLALASSDMGSGGLRDTHTPRDTLDTVDPGLVEPSAYFIADFIKEFTAAFTGS</sequence>
<dbReference type="EMBL" id="CP067089">
    <property type="protein sequence ID" value="QQO08819.1"/>
    <property type="molecule type" value="Genomic_DNA"/>
</dbReference>
<accession>A0A7T7XLY3</accession>
<dbReference type="PANTHER" id="PTHR12147:SF26">
    <property type="entry name" value="PEPTIDASE M28 DOMAIN-CONTAINING PROTEIN"/>
    <property type="match status" value="1"/>
</dbReference>
<protein>
    <submittedName>
        <fullName evidence="2">M28 family peptidase</fullName>
    </submittedName>
</protein>
<dbReference type="AlphaFoldDB" id="A0A7T7XLY3"/>
<gene>
    <name evidence="2" type="ORF">JFL75_18100</name>
</gene>